<evidence type="ECO:0000256" key="5">
    <source>
        <dbReference type="ARBA" id="ARBA00022737"/>
    </source>
</evidence>
<keyword evidence="6" id="KW-0509">mRNA transport</keyword>
<dbReference type="PANTHER" id="PTHR10662">
    <property type="entry name" value="NUCLEAR RNA EXPORT FACTOR"/>
    <property type="match status" value="1"/>
</dbReference>
<keyword evidence="4" id="KW-0433">Leucine-rich repeat</keyword>
<evidence type="ECO:0000313" key="11">
    <source>
        <dbReference type="EMBL" id="KSA03324.1"/>
    </source>
</evidence>
<feature type="domain" description="TAP-C" evidence="10">
    <location>
        <begin position="562"/>
        <end position="614"/>
    </location>
</feature>
<dbReference type="InterPro" id="IPR018222">
    <property type="entry name" value="Nuclear_transport_factor_2_euk"/>
</dbReference>
<feature type="compositionally biased region" description="Polar residues" evidence="8">
    <location>
        <begin position="515"/>
        <end position="524"/>
    </location>
</feature>
<evidence type="ECO:0000313" key="12">
    <source>
        <dbReference type="Proteomes" id="UP000054251"/>
    </source>
</evidence>
<dbReference type="Pfam" id="PF24048">
    <property type="entry name" value="LRR_NXF1-5"/>
    <property type="match status" value="1"/>
</dbReference>
<dbReference type="InterPro" id="IPR032710">
    <property type="entry name" value="NTF2-like_dom_sf"/>
</dbReference>
<feature type="compositionally biased region" description="Pro residues" evidence="8">
    <location>
        <begin position="525"/>
        <end position="546"/>
    </location>
</feature>
<accession>A0A0V1Q4H0</accession>
<proteinExistence type="inferred from homology"/>
<dbReference type="GO" id="GO:0003723">
    <property type="term" value="F:RNA binding"/>
    <property type="evidence" value="ECO:0007669"/>
    <property type="project" value="TreeGrafter"/>
</dbReference>
<dbReference type="Gene3D" id="1.10.8.10">
    <property type="entry name" value="DNA helicase RuvA subunit, C-terminal domain"/>
    <property type="match status" value="1"/>
</dbReference>
<keyword evidence="3" id="KW-0813">Transport</keyword>
<feature type="region of interest" description="Disordered" evidence="8">
    <location>
        <begin position="1"/>
        <end position="25"/>
    </location>
</feature>
<dbReference type="EMBL" id="LMYN01000011">
    <property type="protein sequence ID" value="KSA03324.1"/>
    <property type="molecule type" value="Genomic_DNA"/>
</dbReference>
<evidence type="ECO:0000256" key="7">
    <source>
        <dbReference type="ARBA" id="ARBA00023242"/>
    </source>
</evidence>
<evidence type="ECO:0000256" key="2">
    <source>
        <dbReference type="ARBA" id="ARBA00009285"/>
    </source>
</evidence>
<evidence type="ECO:0000259" key="10">
    <source>
        <dbReference type="PROSITE" id="PS51281"/>
    </source>
</evidence>
<dbReference type="InterPro" id="IPR009060">
    <property type="entry name" value="UBA-like_sf"/>
</dbReference>
<keyword evidence="7" id="KW-0539">Nucleus</keyword>
<dbReference type="Gene3D" id="3.80.10.10">
    <property type="entry name" value="Ribonuclease Inhibitor"/>
    <property type="match status" value="1"/>
</dbReference>
<evidence type="ECO:0000256" key="6">
    <source>
        <dbReference type="ARBA" id="ARBA00022816"/>
    </source>
</evidence>
<evidence type="ECO:0000259" key="9">
    <source>
        <dbReference type="PROSITE" id="PS50177"/>
    </source>
</evidence>
<dbReference type="SUPFAM" id="SSF54427">
    <property type="entry name" value="NTF2-like"/>
    <property type="match status" value="1"/>
</dbReference>
<dbReference type="PROSITE" id="PS51281">
    <property type="entry name" value="TAP_C"/>
    <property type="match status" value="1"/>
</dbReference>
<evidence type="ECO:0000256" key="3">
    <source>
        <dbReference type="ARBA" id="ARBA00022448"/>
    </source>
</evidence>
<dbReference type="InterPro" id="IPR030217">
    <property type="entry name" value="NXF_fam"/>
</dbReference>
<sequence length="614" mass="68325">MSYRGRGRGGFHNNNNNNNNSRSNFSQQNVDQFVSANSIPVEILGWNGATPDECIKFISRKCRIVVSNSSVDPATGILKGYVKSPKEADELCTWSGVKFAGQSLKITKATAANSMSSQMGGSVNASGGSTIETITQFLKTRYQPEIKMLNLSSVQQDANLVSRGFFASISTTSKFFPALMKIANELKLDVNSVDLSGNNLTDISTISTLAQTFPLLQNLSLLNNNFNRLKLFETWRHKLNFLRELIIIGNPLFNNQANPNDILNIKIELMKSFPRLIVLNGEVIRNEQLLLSNLTFPFETSQSMFFQDEEVQNMSTNFITNFYKLWDSNRQDLLVLYQENSQFSMQVDSSHPYVMDTNTTGGYGSSTDFGYYLPQSRNLTRVSSVKSRASRVAQGQEQIFKLFSQLPKTRHDLISQPQLFSMESHRFPQLNGIIITLHGSFEETAIPDNNEAVLGNQGQPRNRYGSQKHKKIALSTKSFDRTFVVIPGPNGSFIVASDLLSIRSFGGSQAWNDITRSAEGTPQPHITPSPASIPPVAPPNQVPTPTPTAADLPAEVKANLNPVQQDILVKILLETKLNLQYGIMLCEQSNWDYQQCTINFKNSVASLPREAYVA</sequence>
<comment type="caution">
    <text evidence="11">The sequence shown here is derived from an EMBL/GenBank/DDBJ whole genome shotgun (WGS) entry which is preliminary data.</text>
</comment>
<evidence type="ECO:0000256" key="1">
    <source>
        <dbReference type="ARBA" id="ARBA00004123"/>
    </source>
</evidence>
<comment type="subcellular location">
    <subcellularLocation>
        <location evidence="1">Nucleus</location>
    </subcellularLocation>
</comment>
<dbReference type="InterPro" id="IPR002075">
    <property type="entry name" value="NTF2_dom"/>
</dbReference>
<evidence type="ECO:0008006" key="13">
    <source>
        <dbReference type="Google" id="ProtNLM"/>
    </source>
</evidence>
<dbReference type="InterPro" id="IPR005637">
    <property type="entry name" value="TAP_C_dom"/>
</dbReference>
<dbReference type="OrthoDB" id="25872at2759"/>
<name>A0A0V1Q4H0_9ASCO</name>
<organism evidence="11 12">
    <name type="scientific">Debaryomyces fabryi</name>
    <dbReference type="NCBI Taxonomy" id="58627"/>
    <lineage>
        <taxon>Eukaryota</taxon>
        <taxon>Fungi</taxon>
        <taxon>Dikarya</taxon>
        <taxon>Ascomycota</taxon>
        <taxon>Saccharomycotina</taxon>
        <taxon>Pichiomycetes</taxon>
        <taxon>Debaryomycetaceae</taxon>
        <taxon>Debaryomyces</taxon>
    </lineage>
</organism>
<dbReference type="Pfam" id="PF22602">
    <property type="entry name" value="NXF_NTF2"/>
    <property type="match status" value="1"/>
</dbReference>
<dbReference type="AlphaFoldDB" id="A0A0V1Q4H0"/>
<dbReference type="Proteomes" id="UP000054251">
    <property type="component" value="Unassembled WGS sequence"/>
</dbReference>
<keyword evidence="5" id="KW-0677">Repeat</keyword>
<dbReference type="SUPFAM" id="SSF46934">
    <property type="entry name" value="UBA-like"/>
    <property type="match status" value="1"/>
</dbReference>
<evidence type="ECO:0000256" key="8">
    <source>
        <dbReference type="SAM" id="MobiDB-lite"/>
    </source>
</evidence>
<dbReference type="CDD" id="cd14342">
    <property type="entry name" value="UBA_TAP-C"/>
    <property type="match status" value="1"/>
</dbReference>
<feature type="region of interest" description="Disordered" evidence="8">
    <location>
        <begin position="515"/>
        <end position="550"/>
    </location>
</feature>
<dbReference type="GeneID" id="26837971"/>
<protein>
    <recommendedName>
        <fullName evidence="13">mRNA export factor MEX67</fullName>
    </recommendedName>
</protein>
<comment type="similarity">
    <text evidence="2">Belongs to the NXF family.</text>
</comment>
<feature type="compositionally biased region" description="Low complexity" evidence="8">
    <location>
        <begin position="11"/>
        <end position="25"/>
    </location>
</feature>
<dbReference type="GO" id="GO:0016973">
    <property type="term" value="P:poly(A)+ mRNA export from nucleus"/>
    <property type="evidence" value="ECO:0007669"/>
    <property type="project" value="TreeGrafter"/>
</dbReference>
<dbReference type="InterPro" id="IPR040736">
    <property type="entry name" value="Mex67_RRM"/>
</dbReference>
<evidence type="ECO:0000256" key="4">
    <source>
        <dbReference type="ARBA" id="ARBA00022614"/>
    </source>
</evidence>
<dbReference type="Gene3D" id="3.10.450.50">
    <property type="match status" value="1"/>
</dbReference>
<feature type="domain" description="NTF2" evidence="9">
    <location>
        <begin position="314"/>
        <end position="502"/>
    </location>
</feature>
<dbReference type="SUPFAM" id="SSF52058">
    <property type="entry name" value="L domain-like"/>
    <property type="match status" value="1"/>
</dbReference>
<dbReference type="Pfam" id="PF03943">
    <property type="entry name" value="TAP_C"/>
    <property type="match status" value="1"/>
</dbReference>
<dbReference type="GO" id="GO:0005634">
    <property type="term" value="C:nucleus"/>
    <property type="evidence" value="ECO:0007669"/>
    <property type="project" value="UniProtKB-SubCell"/>
</dbReference>
<dbReference type="PROSITE" id="PS50177">
    <property type="entry name" value="NTF2_DOMAIN"/>
    <property type="match status" value="1"/>
</dbReference>
<dbReference type="SMART" id="SM00804">
    <property type="entry name" value="TAP_C"/>
    <property type="match status" value="1"/>
</dbReference>
<keyword evidence="12" id="KW-1185">Reference proteome</keyword>
<dbReference type="RefSeq" id="XP_015469426.1">
    <property type="nucleotide sequence ID" value="XM_015609792.1"/>
</dbReference>
<dbReference type="Pfam" id="PF18444">
    <property type="entry name" value="RRM_9"/>
    <property type="match status" value="1"/>
</dbReference>
<dbReference type="InterPro" id="IPR057125">
    <property type="entry name" value="NXF1/2/3/5-like_LRR"/>
</dbReference>
<gene>
    <name evidence="11" type="ORF">AC631_00962</name>
</gene>
<dbReference type="InterPro" id="IPR032675">
    <property type="entry name" value="LRR_dom_sf"/>
</dbReference>
<reference evidence="11 12" key="1">
    <citation type="submission" date="2015-11" db="EMBL/GenBank/DDBJ databases">
        <title>The genome of Debaryomyces fabryi.</title>
        <authorList>
            <person name="Tafer H."/>
            <person name="Lopandic K."/>
        </authorList>
    </citation>
    <scope>NUCLEOTIDE SEQUENCE [LARGE SCALE GENOMIC DNA]</scope>
    <source>
        <strain evidence="11 12">CBS 789</strain>
    </source>
</reference>
<dbReference type="PANTHER" id="PTHR10662:SF22">
    <property type="entry name" value="NUCLEAR RNA EXPORT FACTOR 1"/>
    <property type="match status" value="1"/>
</dbReference>